<keyword evidence="4" id="KW-1185">Reference proteome</keyword>
<organism evidence="3 4">
    <name type="scientific">Lepraria finkii</name>
    <dbReference type="NCBI Taxonomy" id="1340010"/>
    <lineage>
        <taxon>Eukaryota</taxon>
        <taxon>Fungi</taxon>
        <taxon>Dikarya</taxon>
        <taxon>Ascomycota</taxon>
        <taxon>Pezizomycotina</taxon>
        <taxon>Lecanoromycetes</taxon>
        <taxon>OSLEUM clade</taxon>
        <taxon>Lecanoromycetidae</taxon>
        <taxon>Lecanorales</taxon>
        <taxon>Lecanorineae</taxon>
        <taxon>Stereocaulaceae</taxon>
        <taxon>Lepraria</taxon>
    </lineage>
</organism>
<feature type="compositionally biased region" description="Low complexity" evidence="1">
    <location>
        <begin position="285"/>
        <end position="298"/>
    </location>
</feature>
<feature type="domain" description="Transcription elongation factor Eaf N-terminal" evidence="2">
    <location>
        <begin position="18"/>
        <end position="119"/>
    </location>
</feature>
<evidence type="ECO:0000259" key="2">
    <source>
        <dbReference type="Pfam" id="PF09816"/>
    </source>
</evidence>
<dbReference type="InterPro" id="IPR019194">
    <property type="entry name" value="Tscrpt_elong_fac_Eaf_N"/>
</dbReference>
<feature type="region of interest" description="Disordered" evidence="1">
    <location>
        <begin position="142"/>
        <end position="343"/>
    </location>
</feature>
<proteinExistence type="predicted"/>
<feature type="compositionally biased region" description="Polar residues" evidence="1">
    <location>
        <begin position="200"/>
        <end position="212"/>
    </location>
</feature>
<feature type="compositionally biased region" description="Low complexity" evidence="1">
    <location>
        <begin position="182"/>
        <end position="197"/>
    </location>
</feature>
<evidence type="ECO:0000313" key="4">
    <source>
        <dbReference type="Proteomes" id="UP001590951"/>
    </source>
</evidence>
<evidence type="ECO:0000256" key="1">
    <source>
        <dbReference type="SAM" id="MobiDB-lite"/>
    </source>
</evidence>
<dbReference type="Pfam" id="PF09816">
    <property type="entry name" value="EAF"/>
    <property type="match status" value="1"/>
</dbReference>
<gene>
    <name evidence="3" type="ORF">ABVK25_000850</name>
</gene>
<protein>
    <recommendedName>
        <fullName evidence="2">Transcription elongation factor Eaf N-terminal domain-containing protein</fullName>
    </recommendedName>
</protein>
<comment type="caution">
    <text evidence="3">The sequence shown here is derived from an EMBL/GenBank/DDBJ whole genome shotgun (WGS) entry which is preliminary data.</text>
</comment>
<dbReference type="Proteomes" id="UP001590951">
    <property type="component" value="Unassembled WGS sequence"/>
</dbReference>
<sequence length="365" mass="39817">MAATIASLPMDPSKTAKYPVTISEQLLREGGPRKRRRVNVQLNYRPKVPTFLTKSTITPSLGSSQSYNLSLTNTTKNESFHYKGTQQPSTSTALVYDQATQSFTLFKIDTEFRFNLTSTSSNKDAASLATQYPQLDTTLAGSNHEEDDLFSEKAEDQDPDTQPSDPNNPYDYRHFLNRARAAHSPSPAPSQLSSPIPHHNLNSPALTASSAIHPSRPAKPRYRSSHSRPRHLSPNPREEVADADNEASDNDVLTIDMGDSITNTRPWRSVLGALNEGGRSSGPISLRSAASSMSPSLRGDSDDDEEEEREEARSNVDVEEIDLGDGHVSEESEEGGEGGRGVWGYGCGDAWGGVGRWEWGARGGI</sequence>
<name>A0ABR4BP16_9LECA</name>
<evidence type="ECO:0000313" key="3">
    <source>
        <dbReference type="EMBL" id="KAL2059557.1"/>
    </source>
</evidence>
<dbReference type="EMBL" id="JBHFEH010000001">
    <property type="protein sequence ID" value="KAL2059557.1"/>
    <property type="molecule type" value="Genomic_DNA"/>
</dbReference>
<reference evidence="3 4" key="1">
    <citation type="submission" date="2024-09" db="EMBL/GenBank/DDBJ databases">
        <title>Rethinking Asexuality: The Enigmatic Case of Functional Sexual Genes in Lepraria (Stereocaulaceae).</title>
        <authorList>
            <person name="Doellman M."/>
            <person name="Sun Y."/>
            <person name="Barcenas-Pena A."/>
            <person name="Lumbsch H.T."/>
            <person name="Grewe F."/>
        </authorList>
    </citation>
    <scope>NUCLEOTIDE SEQUENCE [LARGE SCALE GENOMIC DNA]</scope>
    <source>
        <strain evidence="3 4">Grewe 0041</strain>
    </source>
</reference>
<accession>A0ABR4BP16</accession>
<feature type="compositionally biased region" description="Basic residues" evidence="1">
    <location>
        <begin position="216"/>
        <end position="231"/>
    </location>
</feature>